<evidence type="ECO:0000256" key="3">
    <source>
        <dbReference type="ARBA" id="ARBA00022729"/>
    </source>
</evidence>
<comment type="cofactor">
    <cofactor evidence="1">
        <name>chloride</name>
        <dbReference type="ChEBI" id="CHEBI:17996"/>
    </cofactor>
</comment>
<evidence type="ECO:0000313" key="9">
    <source>
        <dbReference type="Proteomes" id="UP001266305"/>
    </source>
</evidence>
<keyword evidence="7" id="KW-0479">Metal-binding</keyword>
<dbReference type="PANTHER" id="PTHR10514">
    <property type="entry name" value="ANGIOTENSIN-CONVERTING ENZYME"/>
    <property type="match status" value="1"/>
</dbReference>
<keyword evidence="5 7" id="KW-0325">Glycoprotein</keyword>
<accession>A0ABQ9VNE4</accession>
<evidence type="ECO:0000256" key="1">
    <source>
        <dbReference type="ARBA" id="ARBA00001923"/>
    </source>
</evidence>
<keyword evidence="9" id="KW-1185">Reference proteome</keyword>
<keyword evidence="7" id="KW-0645">Protease</keyword>
<keyword evidence="7" id="KW-0378">Hydrolase</keyword>
<protein>
    <recommendedName>
        <fullName evidence="7">Angiotensin-converting enzyme</fullName>
        <ecNumber evidence="7">3.4.-.-</ecNumber>
    </recommendedName>
</protein>
<keyword evidence="3" id="KW-0732">Signal</keyword>
<evidence type="ECO:0000256" key="4">
    <source>
        <dbReference type="ARBA" id="ARBA00023157"/>
    </source>
</evidence>
<gene>
    <name evidence="8" type="primary">ACE3_1</name>
    <name evidence="8" type="ORF">P7K49_010645</name>
</gene>
<comment type="cofactor">
    <cofactor evidence="7">
        <name>Zn(2+)</name>
        <dbReference type="ChEBI" id="CHEBI:29105"/>
    </cofactor>
    <text evidence="7">Binds 1 zinc ion per subunit.</text>
</comment>
<evidence type="ECO:0000256" key="5">
    <source>
        <dbReference type="ARBA" id="ARBA00023180"/>
    </source>
</evidence>
<comment type="similarity">
    <text evidence="2 6 7">Belongs to the peptidase M2 family.</text>
</comment>
<evidence type="ECO:0000313" key="8">
    <source>
        <dbReference type="EMBL" id="KAK2110899.1"/>
    </source>
</evidence>
<dbReference type="Proteomes" id="UP001266305">
    <property type="component" value="Unassembled WGS sequence"/>
</dbReference>
<dbReference type="EMBL" id="JASSZA010000005">
    <property type="protein sequence ID" value="KAK2110899.1"/>
    <property type="molecule type" value="Genomic_DNA"/>
</dbReference>
<keyword evidence="7" id="KW-0121">Carboxypeptidase</keyword>
<keyword evidence="7" id="KW-0862">Zinc</keyword>
<organism evidence="8 9">
    <name type="scientific">Saguinus oedipus</name>
    <name type="common">Cotton-top tamarin</name>
    <name type="synonym">Oedipomidas oedipus</name>
    <dbReference type="NCBI Taxonomy" id="9490"/>
    <lineage>
        <taxon>Eukaryota</taxon>
        <taxon>Metazoa</taxon>
        <taxon>Chordata</taxon>
        <taxon>Craniata</taxon>
        <taxon>Vertebrata</taxon>
        <taxon>Euteleostomi</taxon>
        <taxon>Mammalia</taxon>
        <taxon>Eutheria</taxon>
        <taxon>Euarchontoglires</taxon>
        <taxon>Primates</taxon>
        <taxon>Haplorrhini</taxon>
        <taxon>Platyrrhini</taxon>
        <taxon>Cebidae</taxon>
        <taxon>Callitrichinae</taxon>
        <taxon>Saguinus</taxon>
    </lineage>
</organism>
<sequence>MATSRDEKELLWTWQGWWDAVGRQIHTTFEHYVQLNGYKDMGALWHSKYESDTLEQDLEQLFQELWPFYLNLHAYVCRALHHHYRPKLIPLREPIPAHLLGKGPVGG</sequence>
<proteinExistence type="inferred from homology"/>
<keyword evidence="7" id="KW-0482">Metalloprotease</keyword>
<evidence type="ECO:0000256" key="2">
    <source>
        <dbReference type="ARBA" id="ARBA00008139"/>
    </source>
</evidence>
<dbReference type="PRINTS" id="PR00791">
    <property type="entry name" value="PEPDIPTASEA"/>
</dbReference>
<comment type="caution">
    <text evidence="6">Lacks conserved residue(s) required for the propagation of feature annotation.</text>
</comment>
<name>A0ABQ9VNE4_SAGOE</name>
<dbReference type="Pfam" id="PF01401">
    <property type="entry name" value="Peptidase_M2"/>
    <property type="match status" value="1"/>
</dbReference>
<evidence type="ECO:0000256" key="7">
    <source>
        <dbReference type="RuleBase" id="RU361144"/>
    </source>
</evidence>
<dbReference type="PROSITE" id="PS52011">
    <property type="entry name" value="PEPTIDASE_M2"/>
    <property type="match status" value="1"/>
</dbReference>
<keyword evidence="4" id="KW-1015">Disulfide bond</keyword>
<evidence type="ECO:0000256" key="6">
    <source>
        <dbReference type="PROSITE-ProRule" id="PRU01355"/>
    </source>
</evidence>
<dbReference type="EC" id="3.4.-.-" evidence="7"/>
<dbReference type="PANTHER" id="PTHR10514:SF41">
    <property type="entry name" value="ANGIOTENSIN-CONVERTING ENZYME-LIKE PROTEIN ACE3"/>
    <property type="match status" value="1"/>
</dbReference>
<comment type="caution">
    <text evidence="8">The sequence shown here is derived from an EMBL/GenBank/DDBJ whole genome shotgun (WGS) entry which is preliminary data.</text>
</comment>
<reference evidence="8 9" key="1">
    <citation type="submission" date="2023-05" db="EMBL/GenBank/DDBJ databases">
        <title>B98-5 Cell Line De Novo Hybrid Assembly: An Optical Mapping Approach.</title>
        <authorList>
            <person name="Kananen K."/>
            <person name="Auerbach J.A."/>
            <person name="Kautto E."/>
            <person name="Blachly J.S."/>
        </authorList>
    </citation>
    <scope>NUCLEOTIDE SEQUENCE [LARGE SCALE GENOMIC DNA]</scope>
    <source>
        <strain evidence="8">B95-8</strain>
        <tissue evidence="8">Cell line</tissue>
    </source>
</reference>
<dbReference type="SUPFAM" id="SSF55486">
    <property type="entry name" value="Metalloproteases ('zincins'), catalytic domain"/>
    <property type="match status" value="1"/>
</dbReference>
<dbReference type="InterPro" id="IPR001548">
    <property type="entry name" value="Peptidase_M2"/>
</dbReference>